<sequence length="55" mass="6097">MKMFEIKRGETAESAALMTNVNETLEQFQPCPPIRQEQPPAPCVAMAAMGDQDDE</sequence>
<protein>
    <submittedName>
        <fullName evidence="1">Uncharacterized protein</fullName>
    </submittedName>
</protein>
<name>A0ABT7GP49_9ACTN</name>
<gene>
    <name evidence="1" type="ORF">QEZ40_004523</name>
</gene>
<proteinExistence type="predicted"/>
<organism evidence="1 2">
    <name type="scientific">Streptomyces katrae</name>
    <dbReference type="NCBI Taxonomy" id="68223"/>
    <lineage>
        <taxon>Bacteria</taxon>
        <taxon>Bacillati</taxon>
        <taxon>Actinomycetota</taxon>
        <taxon>Actinomycetes</taxon>
        <taxon>Kitasatosporales</taxon>
        <taxon>Streptomycetaceae</taxon>
        <taxon>Streptomyces</taxon>
    </lineage>
</organism>
<reference evidence="1 2" key="1">
    <citation type="submission" date="2023-05" db="EMBL/GenBank/DDBJ databases">
        <title>Sequencing and Assembly of Streptomyces sp. NP73.</title>
        <authorList>
            <person name="Konwar A.N."/>
            <person name="Saikia K."/>
            <person name="Thakur D."/>
        </authorList>
    </citation>
    <scope>NUCLEOTIDE SEQUENCE [LARGE SCALE GENOMIC DNA]</scope>
    <source>
        <strain evidence="1 2">NP73</strain>
    </source>
</reference>
<dbReference type="EMBL" id="JASITI010000004">
    <property type="protein sequence ID" value="MDK9495089.1"/>
    <property type="molecule type" value="Genomic_DNA"/>
</dbReference>
<dbReference type="RefSeq" id="WP_285340766.1">
    <property type="nucleotide sequence ID" value="NZ_JASITI010000004.1"/>
</dbReference>
<dbReference type="Proteomes" id="UP001223390">
    <property type="component" value="Unassembled WGS sequence"/>
</dbReference>
<keyword evidence="2" id="KW-1185">Reference proteome</keyword>
<comment type="caution">
    <text evidence="1">The sequence shown here is derived from an EMBL/GenBank/DDBJ whole genome shotgun (WGS) entry which is preliminary data.</text>
</comment>
<accession>A0ABT7GP49</accession>
<evidence type="ECO:0000313" key="1">
    <source>
        <dbReference type="EMBL" id="MDK9495089.1"/>
    </source>
</evidence>
<evidence type="ECO:0000313" key="2">
    <source>
        <dbReference type="Proteomes" id="UP001223390"/>
    </source>
</evidence>